<accession>A0A3D9DX36</accession>
<keyword evidence="1" id="KW-0482">Metalloprotease</keyword>
<comment type="caution">
    <text evidence="4">The sequence shown here is derived from an EMBL/GenBank/DDBJ whole genome shotgun (WGS) entry which is preliminary data.</text>
</comment>
<protein>
    <recommendedName>
        <fullName evidence="1">Microcystinase C</fullName>
        <shortName evidence="1">MlrC</shortName>
    </recommendedName>
</protein>
<dbReference type="GO" id="GO:0006508">
    <property type="term" value="P:proteolysis"/>
    <property type="evidence" value="ECO:0007669"/>
    <property type="project" value="UniProtKB-KW"/>
</dbReference>
<evidence type="ECO:0000256" key="1">
    <source>
        <dbReference type="PIRNR" id="PIRNR012702"/>
    </source>
</evidence>
<gene>
    <name evidence="4" type="ORF">C8D72_2162</name>
</gene>
<keyword evidence="1" id="KW-0479">Metal-binding</keyword>
<dbReference type="InterPro" id="IPR015995">
    <property type="entry name" value="MlrC_N"/>
</dbReference>
<dbReference type="EMBL" id="QRDJ01000007">
    <property type="protein sequence ID" value="REC95326.1"/>
    <property type="molecule type" value="Genomic_DNA"/>
</dbReference>
<evidence type="ECO:0000313" key="5">
    <source>
        <dbReference type="Proteomes" id="UP000256334"/>
    </source>
</evidence>
<evidence type="ECO:0000259" key="3">
    <source>
        <dbReference type="Pfam" id="PF07364"/>
    </source>
</evidence>
<dbReference type="GO" id="GO:0046872">
    <property type="term" value="F:metal ion binding"/>
    <property type="evidence" value="ECO:0007669"/>
    <property type="project" value="UniProtKB-KW"/>
</dbReference>
<keyword evidence="1" id="KW-0645">Protease</keyword>
<dbReference type="InterPro" id="IPR009197">
    <property type="entry name" value="MlrC"/>
</dbReference>
<keyword evidence="1" id="KW-0378">Hydrolase</keyword>
<comment type="cofactor">
    <cofactor evidence="1">
        <name>Zn(2+)</name>
        <dbReference type="ChEBI" id="CHEBI:29105"/>
    </cofactor>
    <text evidence="1">Binds 1 zinc ion per subunit.</text>
</comment>
<keyword evidence="5" id="KW-1185">Reference proteome</keyword>
<dbReference type="AlphaFoldDB" id="A0A3D9DX36"/>
<comment type="similarity">
    <text evidence="1">Belongs to the peptidase M81 family.</text>
</comment>
<dbReference type="InterPro" id="IPR010799">
    <property type="entry name" value="MlrC_C"/>
</dbReference>
<dbReference type="RefSeq" id="WP_115854384.1">
    <property type="nucleotide sequence ID" value="NZ_QRDJ01000007.1"/>
</dbReference>
<name>A0A3D9DX36_9GAMM</name>
<reference evidence="4 5" key="1">
    <citation type="submission" date="2018-07" db="EMBL/GenBank/DDBJ databases">
        <title>Genomic Encyclopedia of Type Strains, Phase IV (KMG-IV): sequencing the most valuable type-strain genomes for metagenomic binning, comparative biology and taxonomic classification.</title>
        <authorList>
            <person name="Goeker M."/>
        </authorList>
    </citation>
    <scope>NUCLEOTIDE SEQUENCE [LARGE SCALE GENOMIC DNA]</scope>
    <source>
        <strain evidence="4 5">DSM 14324</strain>
    </source>
</reference>
<proteinExistence type="inferred from homology"/>
<dbReference type="Pfam" id="PF07364">
    <property type="entry name" value="DUF1485"/>
    <property type="match status" value="1"/>
</dbReference>
<dbReference type="OrthoDB" id="5288421at2"/>
<organism evidence="4 5">
    <name type="scientific">Kushneria indalinina DSM 14324</name>
    <dbReference type="NCBI Taxonomy" id="1122140"/>
    <lineage>
        <taxon>Bacteria</taxon>
        <taxon>Pseudomonadati</taxon>
        <taxon>Pseudomonadota</taxon>
        <taxon>Gammaproteobacteria</taxon>
        <taxon>Oceanospirillales</taxon>
        <taxon>Halomonadaceae</taxon>
        <taxon>Kushneria</taxon>
    </lineage>
</organism>
<dbReference type="Pfam" id="PF07171">
    <property type="entry name" value="MlrC_C"/>
    <property type="match status" value="1"/>
</dbReference>
<evidence type="ECO:0000313" key="4">
    <source>
        <dbReference type="EMBL" id="REC95326.1"/>
    </source>
</evidence>
<dbReference type="GO" id="GO:0008237">
    <property type="term" value="F:metallopeptidase activity"/>
    <property type="evidence" value="ECO:0007669"/>
    <property type="project" value="UniProtKB-KW"/>
</dbReference>
<dbReference type="Proteomes" id="UP000256334">
    <property type="component" value="Unassembled WGS sequence"/>
</dbReference>
<evidence type="ECO:0000259" key="2">
    <source>
        <dbReference type="Pfam" id="PF07171"/>
    </source>
</evidence>
<feature type="domain" description="Microcystin LR degradation protein MlrC N-terminal" evidence="3">
    <location>
        <begin position="3"/>
        <end position="289"/>
    </location>
</feature>
<feature type="domain" description="Microcystin LR degradation protein MlrC C-terminal" evidence="2">
    <location>
        <begin position="301"/>
        <end position="475"/>
    </location>
</feature>
<sequence>MTILIGSIKQETNTFSDVPATLETFASSYLHYGDDIAAALRGSRTEPGGFLKVLQDHGRAYLPTVAAAAISGGRVIDKAWQTLRDAVLKPLREGVRVEGILLSLHGAMLSQHCDDPEGNLLGAVRSLVGGDVPIAVSIDPHAHLTDTMLDNADIVLAYKTFPHIDQFETGVQTAELLLAMLEGRLRPVTRRIRLPMLVSPEAQVDSQSPMRDALKAVRALEKEDGIAAVNYCPVQPWLDIADTASVISVTSHDDARRAQEQAERLAEQIWALRDRFIVDRLSPDEAVKRGMIHTGPRPLALVESADSTLAGAPGGGVTLLKTLLAHQAEVTSYVTVVDAEAVQAAIRAGKGERVVTQVGKRQPEFHDEPIEIDGIVTTLSDGRFRLQSSDVMESMGPTAVIRIGAVHLVVCSNAFAHLDPQSYEFLGLRLDQARIVGIKSTLHFRANYGDHVDDILLIEDEGVSSGRFETFRWQHLSRPMWPLDESQRVETHWRQRR</sequence>
<comment type="function">
    <text evidence="1">Involved in peptidolytic degradation of cyclic heptapeptide hepatotoxin microcystin (MC).</text>
</comment>
<dbReference type="PIRSF" id="PIRSF012702">
    <property type="entry name" value="UCP012702"/>
    <property type="match status" value="1"/>
</dbReference>